<evidence type="ECO:0000313" key="18">
    <source>
        <dbReference type="Proteomes" id="UP001178507"/>
    </source>
</evidence>
<dbReference type="Pfam" id="PF04079">
    <property type="entry name" value="SMC_ScpB"/>
    <property type="match status" value="1"/>
</dbReference>
<dbReference type="Gene3D" id="1.10.10.10">
    <property type="entry name" value="Winged helix-like DNA-binding domain superfamily/Winged helix DNA-binding domain"/>
    <property type="match status" value="2"/>
</dbReference>
<feature type="region of interest" description="Disordered" evidence="15">
    <location>
        <begin position="788"/>
        <end position="823"/>
    </location>
</feature>
<dbReference type="Pfam" id="PF00933">
    <property type="entry name" value="Glyco_hydro_3"/>
    <property type="match status" value="1"/>
</dbReference>
<feature type="compositionally biased region" description="Acidic residues" evidence="15">
    <location>
        <begin position="795"/>
        <end position="804"/>
    </location>
</feature>
<dbReference type="InterPro" id="IPR036962">
    <property type="entry name" value="Glyco_hydro_3_N_sf"/>
</dbReference>
<evidence type="ECO:0000256" key="2">
    <source>
        <dbReference type="ARBA" id="ARBA00022448"/>
    </source>
</evidence>
<keyword evidence="5" id="KW-0132">Cell division</keyword>
<organism evidence="17 18">
    <name type="scientific">Effrenium voratum</name>
    <dbReference type="NCBI Taxonomy" id="2562239"/>
    <lineage>
        <taxon>Eukaryota</taxon>
        <taxon>Sar</taxon>
        <taxon>Alveolata</taxon>
        <taxon>Dinophyceae</taxon>
        <taxon>Suessiales</taxon>
        <taxon>Symbiodiniaceae</taxon>
        <taxon>Effrenium</taxon>
    </lineage>
</organism>
<dbReference type="InterPro" id="IPR017871">
    <property type="entry name" value="ABC_transporter-like_CS"/>
</dbReference>
<dbReference type="Gene3D" id="6.10.250.2410">
    <property type="match status" value="1"/>
</dbReference>
<dbReference type="NCBIfam" id="NF003740">
    <property type="entry name" value="PRK05337.1"/>
    <property type="match status" value="1"/>
</dbReference>
<evidence type="ECO:0000313" key="17">
    <source>
        <dbReference type="EMBL" id="CAJ1388012.1"/>
    </source>
</evidence>
<dbReference type="Pfam" id="PF02616">
    <property type="entry name" value="SMC_ScpA"/>
    <property type="match status" value="1"/>
</dbReference>
<keyword evidence="10" id="KW-0408">Iron</keyword>
<evidence type="ECO:0000256" key="9">
    <source>
        <dbReference type="ARBA" id="ARBA00022840"/>
    </source>
</evidence>
<dbReference type="InterPro" id="IPR003439">
    <property type="entry name" value="ABC_transporter-like_ATP-bd"/>
</dbReference>
<evidence type="ECO:0000256" key="1">
    <source>
        <dbReference type="ARBA" id="ARBA00005336"/>
    </source>
</evidence>
<evidence type="ECO:0000256" key="8">
    <source>
        <dbReference type="ARBA" id="ARBA00022829"/>
    </source>
</evidence>
<evidence type="ECO:0000259" key="16">
    <source>
        <dbReference type="PROSITE" id="PS50893"/>
    </source>
</evidence>
<evidence type="ECO:0000256" key="14">
    <source>
        <dbReference type="ARBA" id="ARBA00023306"/>
    </source>
</evidence>
<keyword evidence="12" id="KW-0406">Ion transport</keyword>
<dbReference type="GO" id="GO:0051301">
    <property type="term" value="P:cell division"/>
    <property type="evidence" value="ECO:0007669"/>
    <property type="project" value="UniProtKB-KW"/>
</dbReference>
<evidence type="ECO:0000256" key="10">
    <source>
        <dbReference type="ARBA" id="ARBA00023004"/>
    </source>
</evidence>
<dbReference type="SUPFAM" id="SSF46785">
    <property type="entry name" value="Winged helix' DNA-binding domain"/>
    <property type="match status" value="2"/>
</dbReference>
<dbReference type="InterPro" id="IPR003593">
    <property type="entry name" value="AAA+_ATPase"/>
</dbReference>
<evidence type="ECO:0000256" key="11">
    <source>
        <dbReference type="ARBA" id="ARBA00023032"/>
    </source>
</evidence>
<evidence type="ECO:0000256" key="15">
    <source>
        <dbReference type="SAM" id="MobiDB-lite"/>
    </source>
</evidence>
<dbReference type="NCBIfam" id="TIGR00281">
    <property type="entry name" value="SMC-Scp complex subunit ScpB"/>
    <property type="match status" value="1"/>
</dbReference>
<evidence type="ECO:0000256" key="7">
    <source>
        <dbReference type="ARBA" id="ARBA00022801"/>
    </source>
</evidence>
<dbReference type="GO" id="GO:0016020">
    <property type="term" value="C:membrane"/>
    <property type="evidence" value="ECO:0007669"/>
    <property type="project" value="InterPro"/>
</dbReference>
<gene>
    <name evidence="17" type="ORF">EVOR1521_LOCUS13967</name>
</gene>
<dbReference type="SUPFAM" id="SSF51445">
    <property type="entry name" value="(Trans)glycosidases"/>
    <property type="match status" value="1"/>
</dbReference>
<evidence type="ECO:0000256" key="13">
    <source>
        <dbReference type="ARBA" id="ARBA00023136"/>
    </source>
</evidence>
<feature type="domain" description="ABC transporter" evidence="16">
    <location>
        <begin position="844"/>
        <end position="1076"/>
    </location>
</feature>
<dbReference type="EMBL" id="CAUJNA010001624">
    <property type="protein sequence ID" value="CAJ1388012.1"/>
    <property type="molecule type" value="Genomic_DNA"/>
</dbReference>
<keyword evidence="18" id="KW-1185">Reference proteome</keyword>
<dbReference type="InterPro" id="IPR001764">
    <property type="entry name" value="Glyco_hydro_3_N"/>
</dbReference>
<dbReference type="InterPro" id="IPR036390">
    <property type="entry name" value="WH_DNA-bd_sf"/>
</dbReference>
<dbReference type="Proteomes" id="UP001178507">
    <property type="component" value="Unassembled WGS sequence"/>
</dbReference>
<sequence>MTKAFVSGCAGPFLTQDEIAFFRDADPWGLILFARNIESPEQVKQLTSSFRQAVARADAPVLVDQEGGRVQRLKPPHWPKYPAPKLFGDLFDKNPEIGLRAAWLGSRLSAGDLFEVGVTIDCLPCLDVRFPDTVDAIGDRSLSANPETVATLGRAMIDGARAGGVLPVIKHIPGHGRARVDSHLELPRVEAGLLELKSVDFRPFKALSSVSLGMTAHIVYEGIDPETAGTQSKKVVQDIIRKEIGFDGCLMSDDISMKALGGDFVERSRKIVEAGCDIVLHCNGDMDEMLAVAESVPHLAGEAERRCAQALNELKAPAPGFDEKTAWDEQIADDGSYDLLSTVNSVEQRATTDPQLVVDVDGFEGPLDLLLGLARTQKVDLARISILELVEQYLEFVAEARRMRLELAADYLVMAAWLAFLKSKLLLPEQRDEDEPTGEELAAALAFRLRRLEAMREVSEKLMNRYRQGREVFHRGAPETMSVQHKSIWDASVYDLLSAYATQRQRQSVTSVRVLRRTVWSLQEARELLMRLVGRVSEWAPLNAYLREYLYDNKDWATIVASTFSASLEMVREGQVEIRKRKRAMTSDTDRLDLVDPNLRKAGGSADDLTGLRMIEALLFASSEPLSLEELTLRVPEGTDVLGLLDQLQALYAPRGVNLVKVAGKWCFRTAEDLAYLMHRNVEEQRKLSRAALETLAIIAYHQPVTRAEIEEIRGVSTSKGTLDVLLETTWIRMRGRRRTPGRPVTYGTTEQFLVHVGLENVRDLPGLEELKGAGLLDSAVPASFIVPTPNDEVTLTEDEDPLEDGDRRSLMPQKDTSLPSNGNGHQLSWGAPGTAGATIAAGLVFENISHDYDGVMSVRDLSLSIAPGEILCLLGHSGCGKTTLMRIAAGVERQSHGKVLINGREVSGDSFFLPPERRGVGLMFQDYALFPHMTILANVMLGLTGLPNKEAQAAALAALGRVGLSDYAGDYPHSLSGGEQQRVALARALVPRPGILLMDEPFSGLDKRLRDSVRDQTLAVIRETRATCIIVTHDPEEAMRMGDRIALMRRGRLVQLGTAAQLYNDPVDLFAARFFSELNQIEGQVTVTGVETPLGVVKSECAETNGKVDVELLSVVIDGLDHPLQARVRAGSSWEAGMNVSVETDPKDGIKSFKKGMAEDDTADAPKTIDHQAGEPAQSAKAEDQTKAS</sequence>
<comment type="caution">
    <text evidence="17">The sequence shown here is derived from an EMBL/GenBank/DDBJ whole genome shotgun (WGS) entry which is preliminary data.</text>
</comment>
<name>A0AA36IIE2_9DINO</name>
<accession>A0AA36IIE2</accession>
<dbReference type="PANTHER" id="PTHR42781">
    <property type="entry name" value="SPERMIDINE/PUTRESCINE IMPORT ATP-BINDING PROTEIN POTA"/>
    <property type="match status" value="1"/>
</dbReference>
<dbReference type="PANTHER" id="PTHR42781:SF4">
    <property type="entry name" value="SPERMIDINE_PUTRESCINE IMPORT ATP-BINDING PROTEIN POTA"/>
    <property type="match status" value="1"/>
</dbReference>
<keyword evidence="9" id="KW-0067">ATP-binding</keyword>
<dbReference type="SUPFAM" id="SSF52540">
    <property type="entry name" value="P-loop containing nucleoside triphosphate hydrolases"/>
    <property type="match status" value="1"/>
</dbReference>
<keyword evidence="11" id="KW-0764">Sulfate transport</keyword>
<feature type="region of interest" description="Disordered" evidence="15">
    <location>
        <begin position="1143"/>
        <end position="1190"/>
    </location>
</feature>
<dbReference type="PROSITE" id="PS50893">
    <property type="entry name" value="ABC_TRANSPORTER_2"/>
    <property type="match status" value="1"/>
</dbReference>
<keyword evidence="6" id="KW-0547">Nucleotide-binding</keyword>
<dbReference type="PROSITE" id="PS00211">
    <property type="entry name" value="ABC_TRANSPORTER_1"/>
    <property type="match status" value="1"/>
</dbReference>
<dbReference type="GO" id="GO:0004553">
    <property type="term" value="F:hydrolase activity, hydrolyzing O-glycosyl compounds"/>
    <property type="evidence" value="ECO:0007669"/>
    <property type="project" value="InterPro"/>
</dbReference>
<dbReference type="Gene3D" id="3.40.50.300">
    <property type="entry name" value="P-loop containing nucleotide triphosphate hydrolases"/>
    <property type="match status" value="1"/>
</dbReference>
<evidence type="ECO:0000256" key="3">
    <source>
        <dbReference type="ARBA" id="ARBA00022475"/>
    </source>
</evidence>
<evidence type="ECO:0000256" key="4">
    <source>
        <dbReference type="ARBA" id="ARBA00022496"/>
    </source>
</evidence>
<keyword evidence="7" id="KW-0378">Hydrolase</keyword>
<dbReference type="InterPro" id="IPR003768">
    <property type="entry name" value="ScpA"/>
</dbReference>
<proteinExistence type="inferred from homology"/>
<keyword evidence="13" id="KW-0472">Membrane</keyword>
<dbReference type="PROSITE" id="PS00775">
    <property type="entry name" value="GLYCOSYL_HYDROL_F3"/>
    <property type="match status" value="1"/>
</dbReference>
<dbReference type="InterPro" id="IPR027417">
    <property type="entry name" value="P-loop_NTPase"/>
</dbReference>
<dbReference type="AlphaFoldDB" id="A0AA36IIE2"/>
<dbReference type="GO" id="GO:0005524">
    <property type="term" value="F:ATP binding"/>
    <property type="evidence" value="ECO:0007669"/>
    <property type="project" value="UniProtKB-KW"/>
</dbReference>
<dbReference type="GO" id="GO:0016887">
    <property type="term" value="F:ATP hydrolysis activity"/>
    <property type="evidence" value="ECO:0007669"/>
    <property type="project" value="InterPro"/>
</dbReference>
<dbReference type="CDD" id="cd03259">
    <property type="entry name" value="ABC_Carb_Solutes_like"/>
    <property type="match status" value="1"/>
</dbReference>
<dbReference type="FunFam" id="3.40.50.300:FF:000425">
    <property type="entry name" value="Probable ABC transporter, ATP-binding subunit"/>
    <property type="match status" value="1"/>
</dbReference>
<dbReference type="GO" id="GO:0005975">
    <property type="term" value="P:carbohydrate metabolic process"/>
    <property type="evidence" value="ECO:0007669"/>
    <property type="project" value="InterPro"/>
</dbReference>
<dbReference type="GO" id="GO:0051304">
    <property type="term" value="P:chromosome separation"/>
    <property type="evidence" value="ECO:0007669"/>
    <property type="project" value="InterPro"/>
</dbReference>
<dbReference type="Pfam" id="PF00005">
    <property type="entry name" value="ABC_tran"/>
    <property type="match status" value="1"/>
</dbReference>
<evidence type="ECO:0000256" key="5">
    <source>
        <dbReference type="ARBA" id="ARBA00022618"/>
    </source>
</evidence>
<keyword evidence="14" id="KW-0131">Cell cycle</keyword>
<keyword evidence="8" id="KW-0159">Chromosome partition</keyword>
<dbReference type="InterPro" id="IPR019800">
    <property type="entry name" value="Glyco_hydro_3_AS"/>
</dbReference>
<reference evidence="17" key="1">
    <citation type="submission" date="2023-08" db="EMBL/GenBank/DDBJ databases">
        <authorList>
            <person name="Chen Y."/>
            <person name="Shah S."/>
            <person name="Dougan E. K."/>
            <person name="Thang M."/>
            <person name="Chan C."/>
        </authorList>
    </citation>
    <scope>NUCLEOTIDE SEQUENCE</scope>
</reference>
<dbReference type="GO" id="GO:0015408">
    <property type="term" value="F:ABC-type ferric iron transporter activity"/>
    <property type="evidence" value="ECO:0007669"/>
    <property type="project" value="InterPro"/>
</dbReference>
<dbReference type="Gene3D" id="3.20.20.300">
    <property type="entry name" value="Glycoside hydrolase, family 3, N-terminal domain"/>
    <property type="match status" value="1"/>
</dbReference>
<keyword evidence="4" id="KW-0410">Iron transport</keyword>
<dbReference type="SMART" id="SM00382">
    <property type="entry name" value="AAA"/>
    <property type="match status" value="1"/>
</dbReference>
<evidence type="ECO:0000256" key="12">
    <source>
        <dbReference type="ARBA" id="ARBA00023065"/>
    </source>
</evidence>
<keyword evidence="3" id="KW-1003">Cell membrane</keyword>
<dbReference type="InterPro" id="IPR005234">
    <property type="entry name" value="ScpB_csome_segregation"/>
</dbReference>
<dbReference type="InterPro" id="IPR015853">
    <property type="entry name" value="ABC_transpr_FbpC"/>
</dbReference>
<keyword evidence="2" id="KW-0813">Transport</keyword>
<dbReference type="InterPro" id="IPR017853">
    <property type="entry name" value="GH"/>
</dbReference>
<comment type="similarity">
    <text evidence="1">Belongs to the glycosyl hydrolase 3 family.</text>
</comment>
<dbReference type="InterPro" id="IPR050093">
    <property type="entry name" value="ABC_SmlMolc_Importer"/>
</dbReference>
<dbReference type="InterPro" id="IPR036388">
    <property type="entry name" value="WH-like_DNA-bd_sf"/>
</dbReference>
<evidence type="ECO:0000256" key="6">
    <source>
        <dbReference type="ARBA" id="ARBA00022741"/>
    </source>
</evidence>
<protein>
    <recommendedName>
        <fullName evidence="16">ABC transporter domain-containing protein</fullName>
    </recommendedName>
</protein>